<evidence type="ECO:0000313" key="1">
    <source>
        <dbReference type="EMBL" id="KAA0065579.1"/>
    </source>
</evidence>
<gene>
    <name evidence="2" type="ORF">E5676_scaffold606G00170</name>
    <name evidence="1" type="ORF">E6C27_scaffold90G00180</name>
</gene>
<comment type="caution">
    <text evidence="1">The sequence shown here is derived from an EMBL/GenBank/DDBJ whole genome shotgun (WGS) entry which is preliminary data.</text>
</comment>
<dbReference type="AlphaFoldDB" id="A0A5A7VJE5"/>
<sequence>MGWIVDDKKEKEREQSLMLPTTSMESSIRRWMKEGRCDSIEVMVDEKPVVGLLMDNCKQVCEDFLKVLPSDMKGQCFSLLWLAEQFTKLPLDADPRDMLVCTLGALDALHDFIGNWVELVMHNS</sequence>
<dbReference type="Proteomes" id="UP000321393">
    <property type="component" value="Unassembled WGS sequence"/>
</dbReference>
<evidence type="ECO:0000313" key="4">
    <source>
        <dbReference type="Proteomes" id="UP000321947"/>
    </source>
</evidence>
<accession>A0A5A7VJE5</accession>
<organism evidence="1 3">
    <name type="scientific">Cucumis melo var. makuwa</name>
    <name type="common">Oriental melon</name>
    <dbReference type="NCBI Taxonomy" id="1194695"/>
    <lineage>
        <taxon>Eukaryota</taxon>
        <taxon>Viridiplantae</taxon>
        <taxon>Streptophyta</taxon>
        <taxon>Embryophyta</taxon>
        <taxon>Tracheophyta</taxon>
        <taxon>Spermatophyta</taxon>
        <taxon>Magnoliopsida</taxon>
        <taxon>eudicotyledons</taxon>
        <taxon>Gunneridae</taxon>
        <taxon>Pentapetalae</taxon>
        <taxon>rosids</taxon>
        <taxon>fabids</taxon>
        <taxon>Cucurbitales</taxon>
        <taxon>Cucurbitaceae</taxon>
        <taxon>Benincaseae</taxon>
        <taxon>Cucumis</taxon>
    </lineage>
</organism>
<dbReference type="OrthoDB" id="1421598at2759"/>
<reference evidence="3 4" key="1">
    <citation type="submission" date="2019-08" db="EMBL/GenBank/DDBJ databases">
        <title>Draft genome sequences of two oriental melons (Cucumis melo L. var makuwa).</title>
        <authorList>
            <person name="Kwon S.-Y."/>
        </authorList>
    </citation>
    <scope>NUCLEOTIDE SEQUENCE [LARGE SCALE GENOMIC DNA]</scope>
    <source>
        <strain evidence="4">cv. Chang Bougi</strain>
        <strain evidence="3">cv. SW 3</strain>
        <tissue evidence="1">Leaf</tissue>
    </source>
</reference>
<name>A0A5A7VJE5_CUCMM</name>
<evidence type="ECO:0000313" key="2">
    <source>
        <dbReference type="EMBL" id="TYK07145.1"/>
    </source>
</evidence>
<dbReference type="EMBL" id="SSTE01001308">
    <property type="protein sequence ID" value="KAA0065579.1"/>
    <property type="molecule type" value="Genomic_DNA"/>
</dbReference>
<evidence type="ECO:0000313" key="3">
    <source>
        <dbReference type="Proteomes" id="UP000321393"/>
    </source>
</evidence>
<proteinExistence type="predicted"/>
<dbReference type="EMBL" id="SSTD01013339">
    <property type="protein sequence ID" value="TYK07145.1"/>
    <property type="molecule type" value="Genomic_DNA"/>
</dbReference>
<dbReference type="Proteomes" id="UP000321947">
    <property type="component" value="Unassembled WGS sequence"/>
</dbReference>
<protein>
    <submittedName>
        <fullName evidence="1">Serine/threonine-protein phosphatase 7 long form-like protein</fullName>
    </submittedName>
</protein>